<feature type="non-terminal residue" evidence="1">
    <location>
        <position position="80"/>
    </location>
</feature>
<dbReference type="EMBL" id="CAUYUJ010014407">
    <property type="protein sequence ID" value="CAK0840877.1"/>
    <property type="molecule type" value="Genomic_DNA"/>
</dbReference>
<keyword evidence="2" id="KW-1185">Reference proteome</keyword>
<feature type="non-terminal residue" evidence="1">
    <location>
        <position position="1"/>
    </location>
</feature>
<evidence type="ECO:0000313" key="1">
    <source>
        <dbReference type="EMBL" id="CAK0840877.1"/>
    </source>
</evidence>
<comment type="caution">
    <text evidence="1">The sequence shown here is derived from an EMBL/GenBank/DDBJ whole genome shotgun (WGS) entry which is preliminary data.</text>
</comment>
<dbReference type="Proteomes" id="UP001189429">
    <property type="component" value="Unassembled WGS sequence"/>
</dbReference>
<protein>
    <submittedName>
        <fullName evidence="1">Uncharacterized protein</fullName>
    </submittedName>
</protein>
<reference evidence="1" key="1">
    <citation type="submission" date="2023-10" db="EMBL/GenBank/DDBJ databases">
        <authorList>
            <person name="Chen Y."/>
            <person name="Shah S."/>
            <person name="Dougan E. K."/>
            <person name="Thang M."/>
            <person name="Chan C."/>
        </authorList>
    </citation>
    <scope>NUCLEOTIDE SEQUENCE [LARGE SCALE GENOMIC DNA]</scope>
</reference>
<accession>A0ABN9T787</accession>
<organism evidence="1 2">
    <name type="scientific">Prorocentrum cordatum</name>
    <dbReference type="NCBI Taxonomy" id="2364126"/>
    <lineage>
        <taxon>Eukaryota</taxon>
        <taxon>Sar</taxon>
        <taxon>Alveolata</taxon>
        <taxon>Dinophyceae</taxon>
        <taxon>Prorocentrales</taxon>
        <taxon>Prorocentraceae</taxon>
        <taxon>Prorocentrum</taxon>
    </lineage>
</organism>
<sequence length="80" mass="9388">DLAMLNAQKKRKKDPRIARLPLMVFADNFYLLASSAQMLRAMWTEWHRILRQRFACTVLLSDCFWLTTAKDSAATLRLEE</sequence>
<proteinExistence type="predicted"/>
<evidence type="ECO:0000313" key="2">
    <source>
        <dbReference type="Proteomes" id="UP001189429"/>
    </source>
</evidence>
<name>A0ABN9T787_9DINO</name>
<gene>
    <name evidence="1" type="ORF">PCOR1329_LOCUS36217</name>
</gene>